<feature type="transmembrane region" description="Helical" evidence="2">
    <location>
        <begin position="290"/>
        <end position="309"/>
    </location>
</feature>
<dbReference type="InterPro" id="IPR038872">
    <property type="entry name" value="Put_GTT3"/>
</dbReference>
<dbReference type="Proteomes" id="UP000186594">
    <property type="component" value="Unassembled WGS sequence"/>
</dbReference>
<gene>
    <name evidence="3" type="ORF">NEOLI_000037</name>
</gene>
<feature type="compositionally biased region" description="Acidic residues" evidence="1">
    <location>
        <begin position="44"/>
        <end position="57"/>
    </location>
</feature>
<accession>A0A1U7LWU8</accession>
<evidence type="ECO:0008006" key="5">
    <source>
        <dbReference type="Google" id="ProtNLM"/>
    </source>
</evidence>
<evidence type="ECO:0000256" key="1">
    <source>
        <dbReference type="SAM" id="MobiDB-lite"/>
    </source>
</evidence>
<dbReference type="PANTHER" id="PTHR41807">
    <property type="entry name" value="GLUTATHIONE TRANSFERASE 3"/>
    <property type="match status" value="1"/>
</dbReference>
<dbReference type="PANTHER" id="PTHR41807:SF1">
    <property type="entry name" value="GLUTATHIONE TRANSFERASE 3"/>
    <property type="match status" value="1"/>
</dbReference>
<proteinExistence type="predicted"/>
<feature type="transmembrane region" description="Helical" evidence="2">
    <location>
        <begin position="163"/>
        <end position="183"/>
    </location>
</feature>
<organism evidence="3 4">
    <name type="scientific">Neolecta irregularis (strain DAH-3)</name>
    <dbReference type="NCBI Taxonomy" id="1198029"/>
    <lineage>
        <taxon>Eukaryota</taxon>
        <taxon>Fungi</taxon>
        <taxon>Dikarya</taxon>
        <taxon>Ascomycota</taxon>
        <taxon>Taphrinomycotina</taxon>
        <taxon>Neolectales</taxon>
        <taxon>Neolectaceae</taxon>
        <taxon>Neolecta</taxon>
    </lineage>
</organism>
<dbReference type="EMBL" id="LXFE01000126">
    <property type="protein sequence ID" value="OLL27022.1"/>
    <property type="molecule type" value="Genomic_DNA"/>
</dbReference>
<evidence type="ECO:0000313" key="4">
    <source>
        <dbReference type="Proteomes" id="UP000186594"/>
    </source>
</evidence>
<dbReference type="AlphaFoldDB" id="A0A1U7LWU8"/>
<keyword evidence="4" id="KW-1185">Reference proteome</keyword>
<evidence type="ECO:0000313" key="3">
    <source>
        <dbReference type="EMBL" id="OLL27022.1"/>
    </source>
</evidence>
<name>A0A1U7LWU8_NEOID</name>
<comment type="caution">
    <text evidence="3">The sequence shown here is derived from an EMBL/GenBank/DDBJ whole genome shotgun (WGS) entry which is preliminary data.</text>
</comment>
<keyword evidence="2" id="KW-0472">Membrane</keyword>
<dbReference type="OrthoDB" id="4034134at2759"/>
<feature type="transmembrane region" description="Helical" evidence="2">
    <location>
        <begin position="221"/>
        <end position="239"/>
    </location>
</feature>
<feature type="region of interest" description="Disordered" evidence="1">
    <location>
        <begin position="43"/>
        <end position="62"/>
    </location>
</feature>
<reference evidence="3 4" key="1">
    <citation type="submission" date="2016-04" db="EMBL/GenBank/DDBJ databases">
        <title>Evolutionary innovation and constraint leading to complex multicellularity in the Ascomycota.</title>
        <authorList>
            <person name="Cisse O."/>
            <person name="Nguyen A."/>
            <person name="Hewitt D.A."/>
            <person name="Jedd G."/>
            <person name="Stajich J.E."/>
        </authorList>
    </citation>
    <scope>NUCLEOTIDE SEQUENCE [LARGE SCALE GENOMIC DNA]</scope>
    <source>
        <strain evidence="3 4">DAH-3</strain>
    </source>
</reference>
<protein>
    <recommendedName>
        <fullName evidence="5">SAP domain-containing protein</fullName>
    </recommendedName>
</protein>
<keyword evidence="2" id="KW-0812">Transmembrane</keyword>
<keyword evidence="2" id="KW-1133">Transmembrane helix</keyword>
<sequence>MSTLNFIKTANKRALQRMCEERNLDSFGLRTDLEARLQRYFEENGTESEESQPEEEQLAPQSLFTRSTLISRARVLLPTAGDESKIVVDLGHSPRKSSLRMPRKVLRTASSALRDTAEDHDLPSSPKQVARYVENSTANIARDVKSALHWDTAVDKGKRVREMFSNALAIISVVEFHEMFWLLRKLIPLTFLLHLPGEHFSAIQLPDLFILLSADYFWKPFLLWLGTSVVLPTIAALFVNPQHNQHSVDPVTFSIAKLVLTYIVFIRQWTFTLVGYRSGDIIKAAISSDILWLGGAISLVYAFYEAAILPRR</sequence>
<dbReference type="GO" id="GO:0016020">
    <property type="term" value="C:membrane"/>
    <property type="evidence" value="ECO:0007669"/>
    <property type="project" value="TreeGrafter"/>
</dbReference>
<dbReference type="STRING" id="1198029.A0A1U7LWU8"/>
<evidence type="ECO:0000256" key="2">
    <source>
        <dbReference type="SAM" id="Phobius"/>
    </source>
</evidence>
<dbReference type="OMA" id="VAQWAND"/>
<feature type="transmembrane region" description="Helical" evidence="2">
    <location>
        <begin position="251"/>
        <end position="270"/>
    </location>
</feature>